<dbReference type="AlphaFoldDB" id="A0A372FXS1"/>
<evidence type="ECO:0000313" key="2">
    <source>
        <dbReference type="Proteomes" id="UP000262621"/>
    </source>
</evidence>
<name>A0A372FXS1_9ACTN</name>
<evidence type="ECO:0008006" key="3">
    <source>
        <dbReference type="Google" id="ProtNLM"/>
    </source>
</evidence>
<reference evidence="1 2" key="1">
    <citation type="submission" date="2018-08" db="EMBL/GenBank/DDBJ databases">
        <title>Verrucosispora craniellae sp. nov., isolated from a marine sponge in the South China Sea.</title>
        <authorList>
            <person name="Li L."/>
            <person name="Lin H.W."/>
        </authorList>
    </citation>
    <scope>NUCLEOTIDE SEQUENCE [LARGE SCALE GENOMIC DNA]</scope>
    <source>
        <strain evidence="1 2">LHW63014</strain>
    </source>
</reference>
<dbReference type="RefSeq" id="WP_117228782.1">
    <property type="nucleotide sequence ID" value="NZ_QVFU01000015.1"/>
</dbReference>
<dbReference type="EMBL" id="QVFU01000015">
    <property type="protein sequence ID" value="RFS45592.1"/>
    <property type="molecule type" value="Genomic_DNA"/>
</dbReference>
<evidence type="ECO:0000313" key="1">
    <source>
        <dbReference type="EMBL" id="RFS45592.1"/>
    </source>
</evidence>
<organism evidence="1 2">
    <name type="scientific">Micromonospora craniellae</name>
    <dbReference type="NCBI Taxonomy" id="2294034"/>
    <lineage>
        <taxon>Bacteria</taxon>
        <taxon>Bacillati</taxon>
        <taxon>Actinomycetota</taxon>
        <taxon>Actinomycetes</taxon>
        <taxon>Micromonosporales</taxon>
        <taxon>Micromonosporaceae</taxon>
        <taxon>Micromonospora</taxon>
    </lineage>
</organism>
<dbReference type="Proteomes" id="UP000262621">
    <property type="component" value="Unassembled WGS sequence"/>
</dbReference>
<gene>
    <name evidence="1" type="ORF">D0Q02_15975</name>
</gene>
<keyword evidence="2" id="KW-1185">Reference proteome</keyword>
<sequence>MRGKFNGTPSTDGVGDVSCFVVRPSSSGAEARIDGLAWIGDEYEVRVACQLMKPPQLPAGAEQDLRAMLAAGIDAPAR</sequence>
<comment type="caution">
    <text evidence="1">The sequence shown here is derived from an EMBL/GenBank/DDBJ whole genome shotgun (WGS) entry which is preliminary data.</text>
</comment>
<protein>
    <recommendedName>
        <fullName evidence="3">DUF3558 domain-containing protein</fullName>
    </recommendedName>
</protein>
<accession>A0A372FXS1</accession>
<proteinExistence type="predicted"/>
<dbReference type="OrthoDB" id="3389411at2"/>